<evidence type="ECO:0000313" key="2">
    <source>
        <dbReference type="Proteomes" id="UP000682134"/>
    </source>
</evidence>
<dbReference type="EMBL" id="JAGIYQ010000004">
    <property type="protein sequence ID" value="MBP0725202.1"/>
    <property type="molecule type" value="Genomic_DNA"/>
</dbReference>
<dbReference type="RefSeq" id="WP_209404493.1">
    <property type="nucleotide sequence ID" value="NZ_JAGIYQ010000004.1"/>
</dbReference>
<organism evidence="1 2">
    <name type="scientific">Gottfriedia endophytica</name>
    <dbReference type="NCBI Taxonomy" id="2820819"/>
    <lineage>
        <taxon>Bacteria</taxon>
        <taxon>Bacillati</taxon>
        <taxon>Bacillota</taxon>
        <taxon>Bacilli</taxon>
        <taxon>Bacillales</taxon>
        <taxon>Bacillaceae</taxon>
        <taxon>Gottfriedia</taxon>
    </lineage>
</organism>
<dbReference type="Proteomes" id="UP000682134">
    <property type="component" value="Unassembled WGS sequence"/>
</dbReference>
<evidence type="ECO:0000313" key="1">
    <source>
        <dbReference type="EMBL" id="MBP0725202.1"/>
    </source>
</evidence>
<proteinExistence type="predicted"/>
<gene>
    <name evidence="1" type="ORF">J5Y03_08345</name>
</gene>
<accession>A0A940NJD0</accession>
<protein>
    <submittedName>
        <fullName evidence="1">Uncharacterized protein</fullName>
    </submittedName>
</protein>
<comment type="caution">
    <text evidence="1">The sequence shown here is derived from an EMBL/GenBank/DDBJ whole genome shotgun (WGS) entry which is preliminary data.</text>
</comment>
<dbReference type="AlphaFoldDB" id="A0A940NJD0"/>
<reference evidence="1" key="1">
    <citation type="submission" date="2021-04" db="EMBL/GenBank/DDBJ databases">
        <title>Genome seq and assembly of Bacillus sp.</title>
        <authorList>
            <person name="Chhetri G."/>
        </authorList>
    </citation>
    <scope>NUCLEOTIDE SEQUENCE</scope>
    <source>
        <strain evidence="1">RG28</strain>
    </source>
</reference>
<name>A0A940NJD0_9BACI</name>
<keyword evidence="2" id="KW-1185">Reference proteome</keyword>
<sequence>MERKKVGTPYFNELELNNILKVNSNKKVFIPNQFFKDLIECNEFKPKISKIKTHEGTVNTYEKEANANHIAFAFCFVYMISYLYRYANYIYYKGEEECFIDDKLIYMLCGTSPTSRGKDGVSYITKKDGLLERLGYSVKEDDFPIDYVYYVDVFGNVDYSFPDFILYSKVKYDLPTGYNKYNKKINYPIRAMHYDKESESANTLDGYFYDVQYSTEIKINVFTYCMARKELGKLGFYLYAYLKSRCDYFYATTDRKGYVRTLQDLSEDTGIGKSVLSKLLTVLEEHNMIFNSHNHYVIGLPKGKKVPPNTYITFDFEDFYKYEKKSVETRKVVSYEYYDSKVGVYLGTIEEVNEVNIELKMPLNL</sequence>